<keyword evidence="2" id="KW-1185">Reference proteome</keyword>
<evidence type="ECO:0000313" key="1">
    <source>
        <dbReference type="EMBL" id="MFC4999329.1"/>
    </source>
</evidence>
<name>A0ABV9VTA7_9ACTN</name>
<protein>
    <submittedName>
        <fullName evidence="1">Uncharacterized protein</fullName>
    </submittedName>
</protein>
<proteinExistence type="predicted"/>
<evidence type="ECO:0000313" key="2">
    <source>
        <dbReference type="Proteomes" id="UP001595912"/>
    </source>
</evidence>
<comment type="caution">
    <text evidence="1">The sequence shown here is derived from an EMBL/GenBank/DDBJ whole genome shotgun (WGS) entry which is preliminary data.</text>
</comment>
<dbReference type="EMBL" id="JBHSIU010000018">
    <property type="protein sequence ID" value="MFC4999329.1"/>
    <property type="molecule type" value="Genomic_DNA"/>
</dbReference>
<reference evidence="2" key="1">
    <citation type="journal article" date="2019" name="Int. J. Syst. Evol. Microbiol.">
        <title>The Global Catalogue of Microorganisms (GCM) 10K type strain sequencing project: providing services to taxonomists for standard genome sequencing and annotation.</title>
        <authorList>
            <consortium name="The Broad Institute Genomics Platform"/>
            <consortium name="The Broad Institute Genome Sequencing Center for Infectious Disease"/>
            <person name="Wu L."/>
            <person name="Ma J."/>
        </authorList>
    </citation>
    <scope>NUCLEOTIDE SEQUENCE [LARGE SCALE GENOMIC DNA]</scope>
    <source>
        <strain evidence="2">CGMCC 4.7152</strain>
    </source>
</reference>
<sequence>MEIALTIAIVSMTGIDPVPLSRSGAQPCAKREVDLAAASTAIHESGYPTTTRLIRSGSVRRPLSGDILR</sequence>
<gene>
    <name evidence="1" type="ORF">ACFPIJ_15950</name>
</gene>
<organism evidence="1 2">
    <name type="scientific">Dactylosporangium cerinum</name>
    <dbReference type="NCBI Taxonomy" id="1434730"/>
    <lineage>
        <taxon>Bacteria</taxon>
        <taxon>Bacillati</taxon>
        <taxon>Actinomycetota</taxon>
        <taxon>Actinomycetes</taxon>
        <taxon>Micromonosporales</taxon>
        <taxon>Micromonosporaceae</taxon>
        <taxon>Dactylosporangium</taxon>
    </lineage>
</organism>
<accession>A0ABV9VTA7</accession>
<dbReference type="RefSeq" id="WP_380115729.1">
    <property type="nucleotide sequence ID" value="NZ_JBHSIU010000018.1"/>
</dbReference>
<dbReference type="Proteomes" id="UP001595912">
    <property type="component" value="Unassembled WGS sequence"/>
</dbReference>